<sequence>MTKYFINFFHGLIIAGFILSFSGCGYKDDPKYIQQDSSSVNQNSNENSQQ</sequence>
<dbReference type="EMBL" id="CP053840">
    <property type="protein sequence ID" value="QKF67504.1"/>
    <property type="molecule type" value="Genomic_DNA"/>
</dbReference>
<gene>
    <name evidence="2" type="ORF">AVENP_1963</name>
</gene>
<reference evidence="2 3" key="1">
    <citation type="submission" date="2020-05" db="EMBL/GenBank/DDBJ databases">
        <title>Complete genome sequencing of Campylobacter and Arcobacter type strains.</title>
        <authorList>
            <person name="Miller W.G."/>
            <person name="Yee E."/>
        </authorList>
    </citation>
    <scope>NUCLEOTIDE SEQUENCE [LARGE SCALE GENOMIC DNA]</scope>
    <source>
        <strain evidence="2 3">LMG 26156</strain>
    </source>
</reference>
<keyword evidence="3" id="KW-1185">Reference proteome</keyword>
<keyword evidence="1" id="KW-0472">Membrane</keyword>
<evidence type="ECO:0000256" key="1">
    <source>
        <dbReference type="SAM" id="Phobius"/>
    </source>
</evidence>
<organism evidence="2 3">
    <name type="scientific">Arcobacter venerupis</name>
    <dbReference type="NCBI Taxonomy" id="1054033"/>
    <lineage>
        <taxon>Bacteria</taxon>
        <taxon>Pseudomonadati</taxon>
        <taxon>Campylobacterota</taxon>
        <taxon>Epsilonproteobacteria</taxon>
        <taxon>Campylobacterales</taxon>
        <taxon>Arcobacteraceae</taxon>
        <taxon>Arcobacter</taxon>
    </lineage>
</organism>
<proteinExistence type="predicted"/>
<accession>A0AAE7BBU0</accession>
<keyword evidence="1" id="KW-1133">Transmembrane helix</keyword>
<name>A0AAE7BBU0_9BACT</name>
<evidence type="ECO:0008006" key="4">
    <source>
        <dbReference type="Google" id="ProtNLM"/>
    </source>
</evidence>
<keyword evidence="1" id="KW-0812">Transmembrane</keyword>
<dbReference type="PROSITE" id="PS51257">
    <property type="entry name" value="PROKAR_LIPOPROTEIN"/>
    <property type="match status" value="1"/>
</dbReference>
<evidence type="ECO:0000313" key="3">
    <source>
        <dbReference type="Proteomes" id="UP000503482"/>
    </source>
</evidence>
<dbReference type="AlphaFoldDB" id="A0AAE7BBU0"/>
<protein>
    <recommendedName>
        <fullName evidence="4">Lipoprotein</fullName>
    </recommendedName>
</protein>
<dbReference type="KEGG" id="avp:AVENP_1963"/>
<evidence type="ECO:0000313" key="2">
    <source>
        <dbReference type="EMBL" id="QKF67504.1"/>
    </source>
</evidence>
<feature type="transmembrane region" description="Helical" evidence="1">
    <location>
        <begin position="6"/>
        <end position="26"/>
    </location>
</feature>
<dbReference type="RefSeq" id="WP_172664169.1">
    <property type="nucleotide sequence ID" value="NZ_CP053840.1"/>
</dbReference>
<dbReference type="Proteomes" id="UP000503482">
    <property type="component" value="Chromosome"/>
</dbReference>